<dbReference type="AlphaFoldDB" id="A0A0M2HC48"/>
<dbReference type="PROSITE" id="PS50271">
    <property type="entry name" value="ZF_UBP"/>
    <property type="match status" value="1"/>
</dbReference>
<dbReference type="SUPFAM" id="SSF57850">
    <property type="entry name" value="RING/U-box"/>
    <property type="match status" value="1"/>
</dbReference>
<protein>
    <submittedName>
        <fullName evidence="3">Zn-finger in ubiquitin-hydrolases and other protein</fullName>
    </submittedName>
</protein>
<dbReference type="PATRIC" id="fig|69370.6.peg.2320"/>
<evidence type="ECO:0000259" key="2">
    <source>
        <dbReference type="PROSITE" id="PS50271"/>
    </source>
</evidence>
<dbReference type="InterPro" id="IPR001607">
    <property type="entry name" value="Znf_UBP"/>
</dbReference>
<accession>A0A0M2HC48</accession>
<dbReference type="Gene3D" id="3.30.40.10">
    <property type="entry name" value="Zinc/RING finger domain, C3HC4 (zinc finger)"/>
    <property type="match status" value="1"/>
</dbReference>
<reference evidence="3 4" key="1">
    <citation type="submission" date="2015-02" db="EMBL/GenBank/DDBJ databases">
        <title>Draft genome sequences of ten Microbacterium spp. with emphasis on heavy metal contaminated environments.</title>
        <authorList>
            <person name="Corretto E."/>
        </authorList>
    </citation>
    <scope>NUCLEOTIDE SEQUENCE [LARGE SCALE GENOMIC DNA]</scope>
    <source>
        <strain evidence="3 4">DSM 8608</strain>
    </source>
</reference>
<dbReference type="EMBL" id="JYJA01000035">
    <property type="protein sequence ID" value="KJL42268.1"/>
    <property type="molecule type" value="Genomic_DNA"/>
</dbReference>
<proteinExistence type="predicted"/>
<dbReference type="InterPro" id="IPR013083">
    <property type="entry name" value="Znf_RING/FYVE/PHD"/>
</dbReference>
<dbReference type="RefSeq" id="WP_045299438.1">
    <property type="nucleotide sequence ID" value="NZ_JYJA01000035.1"/>
</dbReference>
<evidence type="ECO:0000313" key="4">
    <source>
        <dbReference type="Proteomes" id="UP000034098"/>
    </source>
</evidence>
<keyword evidence="4" id="KW-1185">Reference proteome</keyword>
<keyword evidence="3" id="KW-0378">Hydrolase</keyword>
<organism evidence="3 4">
    <name type="scientific">Microbacterium trichothecenolyticum</name>
    <name type="common">Aureobacterium trichothecenolyticum</name>
    <dbReference type="NCBI Taxonomy" id="69370"/>
    <lineage>
        <taxon>Bacteria</taxon>
        <taxon>Bacillati</taxon>
        <taxon>Actinomycetota</taxon>
        <taxon>Actinomycetes</taxon>
        <taxon>Micrococcales</taxon>
        <taxon>Microbacteriaceae</taxon>
        <taxon>Microbacterium</taxon>
    </lineage>
</organism>
<dbReference type="GO" id="GO:0008270">
    <property type="term" value="F:zinc ion binding"/>
    <property type="evidence" value="ECO:0007669"/>
    <property type="project" value="InterPro"/>
</dbReference>
<dbReference type="OrthoDB" id="57886at2"/>
<evidence type="ECO:0000256" key="1">
    <source>
        <dbReference type="SAM" id="MobiDB-lite"/>
    </source>
</evidence>
<name>A0A0M2HC48_MICTR</name>
<sequence length="118" mass="13414">MDDQIDQNVPPTGNGCRECLDQGSWWLHLRRCAACGHVGCCDSSLNKHAARHFRDTGHRFVQSFEPGEDWWWDYLEEVDLSGPLLFPPTQHPATQSAPGPEGRVPVDWESRLLSQEED</sequence>
<evidence type="ECO:0000313" key="3">
    <source>
        <dbReference type="EMBL" id="KJL42268.1"/>
    </source>
</evidence>
<dbReference type="GO" id="GO:0016787">
    <property type="term" value="F:hydrolase activity"/>
    <property type="evidence" value="ECO:0007669"/>
    <property type="project" value="UniProtKB-KW"/>
</dbReference>
<comment type="caution">
    <text evidence="3">The sequence shown here is derived from an EMBL/GenBank/DDBJ whole genome shotgun (WGS) entry which is preliminary data.</text>
</comment>
<dbReference type="Proteomes" id="UP000034098">
    <property type="component" value="Unassembled WGS sequence"/>
</dbReference>
<gene>
    <name evidence="3" type="ORF">RS82_02284</name>
</gene>
<feature type="domain" description="UBP-type" evidence="2">
    <location>
        <begin position="1"/>
        <end position="99"/>
    </location>
</feature>
<feature type="region of interest" description="Disordered" evidence="1">
    <location>
        <begin position="85"/>
        <end position="118"/>
    </location>
</feature>
<dbReference type="Pfam" id="PF02148">
    <property type="entry name" value="zf-UBP"/>
    <property type="match status" value="1"/>
</dbReference>